<keyword evidence="14" id="KW-1185">Reference proteome</keyword>
<evidence type="ECO:0000256" key="10">
    <source>
        <dbReference type="RuleBase" id="RU365011"/>
    </source>
</evidence>
<evidence type="ECO:0000256" key="6">
    <source>
        <dbReference type="ARBA" id="ARBA00022824"/>
    </source>
</evidence>
<proteinExistence type="inferred from homology"/>
<feature type="transmembrane region" description="Helical" evidence="10">
    <location>
        <begin position="635"/>
        <end position="655"/>
    </location>
</feature>
<feature type="transmembrane region" description="Helical" evidence="10">
    <location>
        <begin position="607"/>
        <end position="628"/>
    </location>
</feature>
<keyword evidence="5 10" id="KW-0378">Hydrolase</keyword>
<evidence type="ECO:0000256" key="2">
    <source>
        <dbReference type="ARBA" id="ARBA00006931"/>
    </source>
</evidence>
<evidence type="ECO:0000259" key="12">
    <source>
        <dbReference type="Pfam" id="PF07819"/>
    </source>
</evidence>
<feature type="chain" id="PRO_5012403768" description="GPI inositol-deacylase" evidence="11">
    <location>
        <begin position="29"/>
        <end position="751"/>
    </location>
</feature>
<evidence type="ECO:0000313" key="13">
    <source>
        <dbReference type="EMBL" id="PAV61862.1"/>
    </source>
</evidence>
<keyword evidence="11" id="KW-0732">Signal</keyword>
<name>A0A2A2JJY3_9BILA</name>
<evidence type="ECO:0000256" key="7">
    <source>
        <dbReference type="ARBA" id="ARBA00022927"/>
    </source>
</evidence>
<evidence type="ECO:0000256" key="4">
    <source>
        <dbReference type="ARBA" id="ARBA00022692"/>
    </source>
</evidence>
<evidence type="ECO:0000256" key="11">
    <source>
        <dbReference type="SAM" id="SignalP"/>
    </source>
</evidence>
<dbReference type="GO" id="GO:0006505">
    <property type="term" value="P:GPI anchor metabolic process"/>
    <property type="evidence" value="ECO:0007669"/>
    <property type="project" value="TreeGrafter"/>
</dbReference>
<evidence type="ECO:0000256" key="3">
    <source>
        <dbReference type="ARBA" id="ARBA00022448"/>
    </source>
</evidence>
<dbReference type="Proteomes" id="UP000218231">
    <property type="component" value="Unassembled WGS sequence"/>
</dbReference>
<dbReference type="Pfam" id="PF07819">
    <property type="entry name" value="PGAP1"/>
    <property type="match status" value="1"/>
</dbReference>
<feature type="transmembrane region" description="Helical" evidence="10">
    <location>
        <begin position="504"/>
        <end position="524"/>
    </location>
</feature>
<dbReference type="Gene3D" id="3.40.50.1820">
    <property type="entry name" value="alpha/beta hydrolase"/>
    <property type="match status" value="1"/>
</dbReference>
<feature type="domain" description="GPI inositol-deacylase PGAP1-like alpha/beta" evidence="12">
    <location>
        <begin position="81"/>
        <end position="290"/>
    </location>
</feature>
<feature type="signal peptide" evidence="11">
    <location>
        <begin position="1"/>
        <end position="28"/>
    </location>
</feature>
<dbReference type="PANTHER" id="PTHR15495:SF7">
    <property type="entry name" value="GPI INOSITOL-DEACYLASE"/>
    <property type="match status" value="1"/>
</dbReference>
<dbReference type="GO" id="GO:0006888">
    <property type="term" value="P:endoplasmic reticulum to Golgi vesicle-mediated transport"/>
    <property type="evidence" value="ECO:0007669"/>
    <property type="project" value="TreeGrafter"/>
</dbReference>
<feature type="transmembrane region" description="Helical" evidence="10">
    <location>
        <begin position="530"/>
        <end position="552"/>
    </location>
</feature>
<keyword evidence="6 10" id="KW-0256">Endoplasmic reticulum</keyword>
<dbReference type="GO" id="GO:0015031">
    <property type="term" value="P:protein transport"/>
    <property type="evidence" value="ECO:0007669"/>
    <property type="project" value="UniProtKB-KW"/>
</dbReference>
<dbReference type="EC" id="3.1.-.-" evidence="10"/>
<evidence type="ECO:0000256" key="9">
    <source>
        <dbReference type="ARBA" id="ARBA00023136"/>
    </source>
</evidence>
<keyword evidence="7 10" id="KW-0653">Protein transport</keyword>
<gene>
    <name evidence="13" type="ORF">WR25_22788</name>
</gene>
<organism evidence="13 14">
    <name type="scientific">Diploscapter pachys</name>
    <dbReference type="NCBI Taxonomy" id="2018661"/>
    <lineage>
        <taxon>Eukaryota</taxon>
        <taxon>Metazoa</taxon>
        <taxon>Ecdysozoa</taxon>
        <taxon>Nematoda</taxon>
        <taxon>Chromadorea</taxon>
        <taxon>Rhabditida</taxon>
        <taxon>Rhabditina</taxon>
        <taxon>Rhabditomorpha</taxon>
        <taxon>Rhabditoidea</taxon>
        <taxon>Rhabditidae</taxon>
        <taxon>Diploscapter</taxon>
    </lineage>
</organism>
<dbReference type="GO" id="GO:0005789">
    <property type="term" value="C:endoplasmic reticulum membrane"/>
    <property type="evidence" value="ECO:0007669"/>
    <property type="project" value="UniProtKB-SubCell"/>
</dbReference>
<keyword evidence="9 10" id="KW-0472">Membrane</keyword>
<feature type="transmembrane region" description="Helical" evidence="10">
    <location>
        <begin position="458"/>
        <end position="483"/>
    </location>
</feature>
<comment type="function">
    <text evidence="10">Involved in inositol deacylation of GPI-anchored proteins which plays important roles in the quality control and ER-associated degradation of GPI-anchored proteins.</text>
</comment>
<feature type="transmembrane region" description="Helical" evidence="10">
    <location>
        <begin position="572"/>
        <end position="595"/>
    </location>
</feature>
<feature type="transmembrane region" description="Helical" evidence="10">
    <location>
        <begin position="709"/>
        <end position="727"/>
    </location>
</feature>
<evidence type="ECO:0000256" key="5">
    <source>
        <dbReference type="ARBA" id="ARBA00022801"/>
    </source>
</evidence>
<dbReference type="InterPro" id="IPR029058">
    <property type="entry name" value="AB_hydrolase_fold"/>
</dbReference>
<evidence type="ECO:0000313" key="14">
    <source>
        <dbReference type="Proteomes" id="UP000218231"/>
    </source>
</evidence>
<keyword evidence="4 10" id="KW-0812">Transmembrane</keyword>
<dbReference type="EMBL" id="LIAE01010396">
    <property type="protein sequence ID" value="PAV61862.1"/>
    <property type="molecule type" value="Genomic_DNA"/>
</dbReference>
<evidence type="ECO:0000256" key="8">
    <source>
        <dbReference type="ARBA" id="ARBA00022989"/>
    </source>
</evidence>
<dbReference type="GO" id="GO:0050185">
    <property type="term" value="F:phosphatidylinositol deacylase activity"/>
    <property type="evidence" value="ECO:0007669"/>
    <property type="project" value="TreeGrafter"/>
</dbReference>
<reference evidence="13 14" key="1">
    <citation type="journal article" date="2017" name="Curr. Biol.">
        <title>Genome architecture and evolution of a unichromosomal asexual nematode.</title>
        <authorList>
            <person name="Fradin H."/>
            <person name="Zegar C."/>
            <person name="Gutwein M."/>
            <person name="Lucas J."/>
            <person name="Kovtun M."/>
            <person name="Corcoran D."/>
            <person name="Baugh L.R."/>
            <person name="Kiontke K."/>
            <person name="Gunsalus K."/>
            <person name="Fitch D.H."/>
            <person name="Piano F."/>
        </authorList>
    </citation>
    <scope>NUCLEOTIDE SEQUENCE [LARGE SCALE GENOMIC DNA]</scope>
    <source>
        <strain evidence="13">PF1309</strain>
    </source>
</reference>
<dbReference type="AlphaFoldDB" id="A0A2A2JJY3"/>
<dbReference type="InterPro" id="IPR039529">
    <property type="entry name" value="PGAP1/BST1"/>
</dbReference>
<feature type="transmembrane region" description="Helical" evidence="10">
    <location>
        <begin position="675"/>
        <end position="697"/>
    </location>
</feature>
<dbReference type="InterPro" id="IPR012908">
    <property type="entry name" value="PGAP1-ab_dom-like"/>
</dbReference>
<dbReference type="PANTHER" id="PTHR15495">
    <property type="entry name" value="NEGATIVE REGULATOR OF VESICLE FORMATION-RELATED"/>
    <property type="match status" value="1"/>
</dbReference>
<evidence type="ECO:0000256" key="1">
    <source>
        <dbReference type="ARBA" id="ARBA00004477"/>
    </source>
</evidence>
<comment type="subcellular location">
    <subcellularLocation>
        <location evidence="1">Endoplasmic reticulum membrane</location>
        <topology evidence="1">Multi-pass membrane protein</topology>
    </subcellularLocation>
</comment>
<keyword evidence="8 10" id="KW-1133">Transmembrane helix</keyword>
<dbReference type="OrthoDB" id="348976at2759"/>
<accession>A0A2A2JJY3</accession>
<dbReference type="SUPFAM" id="SSF53474">
    <property type="entry name" value="alpha/beta-Hydrolases"/>
    <property type="match status" value="1"/>
</dbReference>
<comment type="caution">
    <text evidence="13">The sequence shown here is derived from an EMBL/GenBank/DDBJ whole genome shotgun (WGS) entry which is preliminary data.</text>
</comment>
<comment type="similarity">
    <text evidence="2 10">Belongs to the GPI inositol-deacylase family.</text>
</comment>
<keyword evidence="3 10" id="KW-0813">Transport</keyword>
<dbReference type="STRING" id="2018661.A0A2A2JJY3"/>
<protein>
    <recommendedName>
        <fullName evidence="10">GPI inositol-deacylase</fullName>
        <ecNumber evidence="10">3.1.-.-</ecNumber>
    </recommendedName>
</protein>
<sequence>MPSPFDLYIFWLIWIGACLFMCHDKLHSENDCKMTFMWLTPQFIDTKVSGAENRREFADYSMILYNEFYYDYNPTIPSKRDIPVLFVPGSGGTSRQVRSIASIMQNKTEFRHSSFRMKFFAVDFGKELSFLTGRTLMRQREYVLLAIKTIQNLYRAKKLEKKIILMGHSFGATVLYSLVSHKDFDSDISDLLIGIAGPLQDPPAYSDIWMVEFYRKMKREGTERLKDYGLLSFSGGIKDFLVPDKLTIGDNSTIHLPAWAIPNTPDYGADHQCVLWCNQMARHLSRVLYFYSEETVNAPKGMRRTGKELMETYFQKETEQRLKSAGVKYQNRRELEKTFEESKLWEEKEAKFELSKENPTLSFKIELQTQYQIFSVSVESTSLFNLLVYHDGMRFMTLKAKFDSSGSKTYKARTLVYGFNNNSTGHVSPFYVLIANGLNNKTNQLNVTIQDAYDMASLYNFILSNAAGILRNLYLTLIVLSLVDFEFEKDKKQSALPLFRQIHPFMAHIIWCGFLIPSFFAYNYEFGLNYLIQPLSIFALLVLAEPLFQYLIDARNYIGYYIKSSLKTANSLAIDCIVFLTAFFNSYLACALMSLKMILYASSPMRLMLAVMCTVPLLIMALSNTLLMTRSLQDYYLLTPLVVHVAQILTGYRILPFFVPKDDFDSHNIFSLAFKYVLVPFVIVYFVIFWPGLWFAYGGFVGISAMHTLPMSIVFVVGITVLSASFLSTHSDRSGAESIGLNLARIWGYTD</sequence>